<dbReference type="STRING" id="70667.A0A183TB98"/>
<feature type="domain" description="Transcription factor COE DNA-binding" evidence="3">
    <location>
        <begin position="288"/>
        <end position="336"/>
    </location>
</feature>
<feature type="compositionally biased region" description="Polar residues" evidence="2">
    <location>
        <begin position="198"/>
        <end position="211"/>
    </location>
</feature>
<evidence type="ECO:0000313" key="5">
    <source>
        <dbReference type="Proteomes" id="UP000275846"/>
    </source>
</evidence>
<dbReference type="EMBL" id="UYSU01038334">
    <property type="protein sequence ID" value="VDM00132.1"/>
    <property type="molecule type" value="Genomic_DNA"/>
</dbReference>
<keyword evidence="1" id="KW-0217">Developmental protein</keyword>
<dbReference type="WBParaSite" id="SSLN_0001426101-mRNA-1">
    <property type="protein sequence ID" value="SSLN_0001426101-mRNA-1"/>
    <property type="gene ID" value="SSLN_0001426101"/>
</dbReference>
<keyword evidence="1" id="KW-0863">Zinc-finger</keyword>
<sequence length="403" mass="43540">MFPQQASLQDNQHPTDSISETTDVFSGSRQPQAASFIPGGLNQAAAYSPQLFNRSYAPMHTVSMFSNSALNRLGRFTGQESLLEGGPLMEACYPIAEAFAMQPTAGKERQAPVGESTAVTAAASPLTPATTSLYPGVEKMKEVEGVEATGLSSVGAGSGFNPLATSAGQFNLMRSWIAHHHHHHNHQQQQQQQQQQQLDGSGQVSEAATDTHPTCAAHNAAYGGTGLAGQYISPTGSSLCSFGSLLDPSIGFGHLPNATAATRLNMLTTGHAGPLFPRCAPRTPLMEVHSARFEKQPPNNLRKSNFFHFVLALYDHNRHPIEVERAVFVDFVEKDKPIAYEGQDKNPEMCRVLLTHEVMCSRCCDKKSCGNRNETPSDPVVIDRCVPDKISRPLSPLPPPQTL</sequence>
<evidence type="ECO:0000313" key="6">
    <source>
        <dbReference type="WBParaSite" id="SSLN_0001426101-mRNA-1"/>
    </source>
</evidence>
<comment type="similarity">
    <text evidence="1">Belongs to the COE family.</text>
</comment>
<keyword evidence="5" id="KW-1185">Reference proteome</keyword>
<protein>
    <submittedName>
        <fullName evidence="6">COE1_HLH domain-containing protein</fullName>
    </submittedName>
</protein>
<feature type="domain" description="Transcription factor COE DNA-binding" evidence="3">
    <location>
        <begin position="337"/>
        <end position="385"/>
    </location>
</feature>
<proteinExistence type="inferred from homology"/>
<keyword evidence="1" id="KW-0862">Zinc</keyword>
<dbReference type="Pfam" id="PF16422">
    <property type="entry name" value="COE1_DBD"/>
    <property type="match status" value="2"/>
</dbReference>
<dbReference type="InterPro" id="IPR032200">
    <property type="entry name" value="COE_DBD"/>
</dbReference>
<dbReference type="InterPro" id="IPR038173">
    <property type="entry name" value="COE_DBD_sf"/>
</dbReference>
<feature type="region of interest" description="Disordered" evidence="2">
    <location>
        <begin position="180"/>
        <end position="211"/>
    </location>
</feature>
<dbReference type="GO" id="GO:0005634">
    <property type="term" value="C:nucleus"/>
    <property type="evidence" value="ECO:0007669"/>
    <property type="project" value="UniProtKB-SubCell"/>
</dbReference>
<dbReference type="PANTHER" id="PTHR10747">
    <property type="entry name" value="TRANSCRIPTION FACTOR COE FAMILY MEMBER"/>
    <property type="match status" value="1"/>
</dbReference>
<dbReference type="InterPro" id="IPR003523">
    <property type="entry name" value="Transcription_factor_COE"/>
</dbReference>
<keyword evidence="1" id="KW-0238">DNA-binding</keyword>
<keyword evidence="1" id="KW-0805">Transcription regulation</keyword>
<reference evidence="6" key="1">
    <citation type="submission" date="2016-06" db="UniProtKB">
        <authorList>
            <consortium name="WormBaseParasite"/>
        </authorList>
    </citation>
    <scope>IDENTIFICATION</scope>
</reference>
<organism evidence="6">
    <name type="scientific">Schistocephalus solidus</name>
    <name type="common">Tapeworm</name>
    <dbReference type="NCBI Taxonomy" id="70667"/>
    <lineage>
        <taxon>Eukaryota</taxon>
        <taxon>Metazoa</taxon>
        <taxon>Spiralia</taxon>
        <taxon>Lophotrochozoa</taxon>
        <taxon>Platyhelminthes</taxon>
        <taxon>Cestoda</taxon>
        <taxon>Eucestoda</taxon>
        <taxon>Diphyllobothriidea</taxon>
        <taxon>Diphyllobothriidae</taxon>
        <taxon>Schistocephalus</taxon>
    </lineage>
</organism>
<accession>A0A183TB98</accession>
<feature type="compositionally biased region" description="Low complexity" evidence="2">
    <location>
        <begin position="187"/>
        <end position="197"/>
    </location>
</feature>
<dbReference type="OrthoDB" id="25246at2759"/>
<dbReference type="InterPro" id="IPR018350">
    <property type="entry name" value="Transcription_factor_COE_CS"/>
</dbReference>
<dbReference type="PROSITE" id="PS01345">
    <property type="entry name" value="COE"/>
    <property type="match status" value="1"/>
</dbReference>
<gene>
    <name evidence="4" type="ORF">SSLN_LOCUS13746</name>
</gene>
<dbReference type="GO" id="GO:0008270">
    <property type="term" value="F:zinc ion binding"/>
    <property type="evidence" value="ECO:0007669"/>
    <property type="project" value="UniProtKB-KW"/>
</dbReference>
<dbReference type="GO" id="GO:0003677">
    <property type="term" value="F:DNA binding"/>
    <property type="evidence" value="ECO:0007669"/>
    <property type="project" value="UniProtKB-KW"/>
</dbReference>
<dbReference type="AlphaFoldDB" id="A0A183TB98"/>
<dbReference type="Proteomes" id="UP000275846">
    <property type="component" value="Unassembled WGS sequence"/>
</dbReference>
<reference evidence="4 5" key="2">
    <citation type="submission" date="2018-11" db="EMBL/GenBank/DDBJ databases">
        <authorList>
            <consortium name="Pathogen Informatics"/>
        </authorList>
    </citation>
    <scope>NUCLEOTIDE SEQUENCE [LARGE SCALE GENOMIC DNA]</scope>
    <source>
        <strain evidence="4 5">NST_G2</strain>
    </source>
</reference>
<evidence type="ECO:0000256" key="1">
    <source>
        <dbReference type="RuleBase" id="RU004489"/>
    </source>
</evidence>
<keyword evidence="1" id="KW-0539">Nucleus</keyword>
<keyword evidence="1" id="KW-0479">Metal-binding</keyword>
<feature type="region of interest" description="Disordered" evidence="2">
    <location>
        <begin position="1"/>
        <end position="31"/>
    </location>
</feature>
<evidence type="ECO:0000259" key="3">
    <source>
        <dbReference type="Pfam" id="PF16422"/>
    </source>
</evidence>
<evidence type="ECO:0000313" key="4">
    <source>
        <dbReference type="EMBL" id="VDM00132.1"/>
    </source>
</evidence>
<comment type="subcellular location">
    <subcellularLocation>
        <location evidence="1">Nucleus</location>
    </subcellularLocation>
</comment>
<keyword evidence="1" id="KW-0804">Transcription</keyword>
<dbReference type="GO" id="GO:0006355">
    <property type="term" value="P:regulation of DNA-templated transcription"/>
    <property type="evidence" value="ECO:0007669"/>
    <property type="project" value="InterPro"/>
</dbReference>
<evidence type="ECO:0000256" key="2">
    <source>
        <dbReference type="SAM" id="MobiDB-lite"/>
    </source>
</evidence>
<dbReference type="Gene3D" id="2.60.40.3180">
    <property type="entry name" value="Transcription factor COE1, DNA-binding domain"/>
    <property type="match status" value="2"/>
</dbReference>
<name>A0A183TB98_SCHSO</name>